<accession>A0ABP7N6T6</accession>
<gene>
    <name evidence="1" type="ORF">GCM10022406_23230</name>
</gene>
<keyword evidence="2" id="KW-1185">Reference proteome</keyword>
<sequence length="115" mass="13020">MLKNELDVNLGLLDLFTLLADLGYLGVVRDYDVPAKSLPHRKPRRSKNNPLTVLAEAQRADNCIHARRRVKVEHAISGAKRLGCVTQAYRNKSLAFNDRVMALACGIWNWHLTKK</sequence>
<evidence type="ECO:0008006" key="3">
    <source>
        <dbReference type="Google" id="ProtNLM"/>
    </source>
</evidence>
<evidence type="ECO:0000313" key="2">
    <source>
        <dbReference type="Proteomes" id="UP001499909"/>
    </source>
</evidence>
<reference evidence="2" key="1">
    <citation type="journal article" date="2019" name="Int. J. Syst. Evol. Microbiol.">
        <title>The Global Catalogue of Microorganisms (GCM) 10K type strain sequencing project: providing services to taxonomists for standard genome sequencing and annotation.</title>
        <authorList>
            <consortium name="The Broad Institute Genomics Platform"/>
            <consortium name="The Broad Institute Genome Sequencing Center for Infectious Disease"/>
            <person name="Wu L."/>
            <person name="Ma J."/>
        </authorList>
    </citation>
    <scope>NUCLEOTIDE SEQUENCE [LARGE SCALE GENOMIC DNA]</scope>
    <source>
        <strain evidence="2">JCM 17214</strain>
    </source>
</reference>
<comment type="caution">
    <text evidence="1">The sequence shown here is derived from an EMBL/GenBank/DDBJ whole genome shotgun (WGS) entry which is preliminary data.</text>
</comment>
<organism evidence="1 2">
    <name type="scientific">Hymenobacter algoricola</name>
    <dbReference type="NCBI Taxonomy" id="486267"/>
    <lineage>
        <taxon>Bacteria</taxon>
        <taxon>Pseudomonadati</taxon>
        <taxon>Bacteroidota</taxon>
        <taxon>Cytophagia</taxon>
        <taxon>Cytophagales</taxon>
        <taxon>Hymenobacteraceae</taxon>
        <taxon>Hymenobacter</taxon>
    </lineage>
</organism>
<proteinExistence type="predicted"/>
<dbReference type="Proteomes" id="UP001499909">
    <property type="component" value="Unassembled WGS sequence"/>
</dbReference>
<evidence type="ECO:0000313" key="1">
    <source>
        <dbReference type="EMBL" id="GAA3938423.1"/>
    </source>
</evidence>
<dbReference type="EMBL" id="BAABDH010000039">
    <property type="protein sequence ID" value="GAA3938423.1"/>
    <property type="molecule type" value="Genomic_DNA"/>
</dbReference>
<protein>
    <recommendedName>
        <fullName evidence="3">DDE Tnp4 domain-containing protein</fullName>
    </recommendedName>
</protein>
<name>A0ABP7N6T6_9BACT</name>